<feature type="domain" description="Phospholipase/carboxylesterase/thioesterase" evidence="1">
    <location>
        <begin position="32"/>
        <end position="220"/>
    </location>
</feature>
<sequence length="227" mass="25584">MDAAPTKREQQTLEEHKLSVPRTARYYSLGTPSDQTRHLWLVCHGYGQLARYFLRHFQPLDDGKTVIIAPEALSRFYLDGFSGRVGATWMTKEDRLSEIDDQATYLNLLLEEQLKQLPEDVQVTVLGFSQGGATVSRWFTNTSLPVHRLVLWAAAFPEDIDFTTGKAAFTGLPVHVVYGTRDEFITPEKLQQQEKLLAKLGIAPVFYTFEGGHTIHGETLLTLNSNS</sequence>
<dbReference type="Gene3D" id="3.40.50.1820">
    <property type="entry name" value="alpha/beta hydrolase"/>
    <property type="match status" value="1"/>
</dbReference>
<dbReference type="RefSeq" id="WP_245842398.1">
    <property type="nucleotide sequence ID" value="NZ_FZOQ01000006.1"/>
</dbReference>
<gene>
    <name evidence="2" type="ORF">SAMN06296052_106139</name>
</gene>
<organism evidence="2 3">
    <name type="scientific">Pontibacter ummariensis</name>
    <dbReference type="NCBI Taxonomy" id="1610492"/>
    <lineage>
        <taxon>Bacteria</taxon>
        <taxon>Pseudomonadati</taxon>
        <taxon>Bacteroidota</taxon>
        <taxon>Cytophagia</taxon>
        <taxon>Cytophagales</taxon>
        <taxon>Hymenobacteraceae</taxon>
        <taxon>Pontibacter</taxon>
    </lineage>
</organism>
<evidence type="ECO:0000313" key="2">
    <source>
        <dbReference type="EMBL" id="SNS43177.1"/>
    </source>
</evidence>
<reference evidence="3" key="1">
    <citation type="submission" date="2017-06" db="EMBL/GenBank/DDBJ databases">
        <authorList>
            <person name="Varghese N."/>
            <person name="Submissions S."/>
        </authorList>
    </citation>
    <scope>NUCLEOTIDE SEQUENCE [LARGE SCALE GENOMIC DNA]</scope>
    <source>
        <strain evidence="3">NKM1</strain>
    </source>
</reference>
<dbReference type="InterPro" id="IPR029058">
    <property type="entry name" value="AB_hydrolase_fold"/>
</dbReference>
<evidence type="ECO:0000259" key="1">
    <source>
        <dbReference type="Pfam" id="PF02230"/>
    </source>
</evidence>
<keyword evidence="3" id="KW-1185">Reference proteome</keyword>
<dbReference type="AlphaFoldDB" id="A0A239EEZ1"/>
<accession>A0A239EEZ1</accession>
<dbReference type="SUPFAM" id="SSF53474">
    <property type="entry name" value="alpha/beta-Hydrolases"/>
    <property type="match status" value="1"/>
</dbReference>
<proteinExistence type="predicted"/>
<name>A0A239EEZ1_9BACT</name>
<dbReference type="Proteomes" id="UP000198432">
    <property type="component" value="Unassembled WGS sequence"/>
</dbReference>
<evidence type="ECO:0000313" key="3">
    <source>
        <dbReference type="Proteomes" id="UP000198432"/>
    </source>
</evidence>
<dbReference type="Pfam" id="PF02230">
    <property type="entry name" value="Abhydrolase_2"/>
    <property type="match status" value="1"/>
</dbReference>
<dbReference type="InterPro" id="IPR003140">
    <property type="entry name" value="PLipase/COase/thioEstase"/>
</dbReference>
<dbReference type="EMBL" id="FZOQ01000006">
    <property type="protein sequence ID" value="SNS43177.1"/>
    <property type="molecule type" value="Genomic_DNA"/>
</dbReference>
<dbReference type="GO" id="GO:0016787">
    <property type="term" value="F:hydrolase activity"/>
    <property type="evidence" value="ECO:0007669"/>
    <property type="project" value="InterPro"/>
</dbReference>
<protein>
    <submittedName>
        <fullName evidence="2">Predicted esterase</fullName>
    </submittedName>
</protein>